<evidence type="ECO:0000313" key="4">
    <source>
        <dbReference type="EMBL" id="CZT05509.1"/>
    </source>
</evidence>
<keyword evidence="5" id="KW-1185">Reference proteome</keyword>
<evidence type="ECO:0000313" key="5">
    <source>
        <dbReference type="Proteomes" id="UP000178129"/>
    </source>
</evidence>
<feature type="domain" description="N-acetyltransferase" evidence="3">
    <location>
        <begin position="283"/>
        <end position="411"/>
    </location>
</feature>
<dbReference type="GO" id="GO:0016747">
    <property type="term" value="F:acyltransferase activity, transferring groups other than amino-acyl groups"/>
    <property type="evidence" value="ECO:0007669"/>
    <property type="project" value="InterPro"/>
</dbReference>
<name>A0A1E1L4U7_9HELO</name>
<comment type="caution">
    <text evidence="4">The sequence shown here is derived from an EMBL/GenBank/DDBJ whole genome shotgun (WGS) entry which is preliminary data.</text>
</comment>
<dbReference type="GO" id="GO:0004553">
    <property type="term" value="F:hydrolase activity, hydrolyzing O-glycosyl compounds"/>
    <property type="evidence" value="ECO:0007669"/>
    <property type="project" value="InterPro"/>
</dbReference>
<evidence type="ECO:0000259" key="3">
    <source>
        <dbReference type="PROSITE" id="PS51186"/>
    </source>
</evidence>
<dbReference type="PANTHER" id="PTHR30480">
    <property type="entry name" value="BETA-HEXOSAMINIDASE-RELATED"/>
    <property type="match status" value="1"/>
</dbReference>
<accession>A0A1E1L4U7</accession>
<proteinExistence type="inferred from homology"/>
<dbReference type="EMBL" id="FJUW01000035">
    <property type="protein sequence ID" value="CZT05509.1"/>
    <property type="molecule type" value="Genomic_DNA"/>
</dbReference>
<gene>
    <name evidence="4" type="ORF">RCO7_08456</name>
</gene>
<dbReference type="SUPFAM" id="SSF55729">
    <property type="entry name" value="Acyl-CoA N-acyltransferases (Nat)"/>
    <property type="match status" value="2"/>
</dbReference>
<dbReference type="Pfam" id="PF00583">
    <property type="entry name" value="Acetyltransf_1"/>
    <property type="match status" value="1"/>
</dbReference>
<evidence type="ECO:0000256" key="1">
    <source>
        <dbReference type="ARBA" id="ARBA00005336"/>
    </source>
</evidence>
<dbReference type="InParanoid" id="A0A1E1L4U7"/>
<dbReference type="AlphaFoldDB" id="A0A1E1L4U7"/>
<protein>
    <recommendedName>
        <fullName evidence="3">N-acetyltransferase domain-containing protein</fullName>
    </recommendedName>
</protein>
<sequence>MAFKAGTDCVIVCHTKSAQVGAIKLVIEAIKSGELSQDDIQASVARIEALKSKFVTNFAIPISTLQDQNAKERKVRHCSLSTETYAKSTTVVRSVTGSFPINIGSTKRIVFISPGTNPTGSGAVGSGDRNTRDPHTPSTYDFLEEMDEIQNYVTMYEPILPAFKSAMDVIFGITTPIGALPVGSVPKIHHIRRLSKSDEEISQLWNLWQKIFPKWPVELKRLATNLRGEHSHHFIHEKGFVMSYIFSLDGVNHGKITAVGVLPEYQGHGLGTALLAKAREALLEGRQLKSLQLGSGWVEAYEQLAAASQHHEAMVAFDAETNAQVGWTLMCSPSAVVIDDFAFINLLPTKEKTGLIGCVGVDEKARGKGVGLALLVKAIENMKERGVEGVLIDWVTIRGFYERLGFEVAWE</sequence>
<dbReference type="InterPro" id="IPR036962">
    <property type="entry name" value="Glyco_hydro_3_N_sf"/>
</dbReference>
<reference evidence="5" key="1">
    <citation type="submission" date="2016-03" db="EMBL/GenBank/DDBJ databases">
        <authorList>
            <person name="Ploux O."/>
        </authorList>
    </citation>
    <scope>NUCLEOTIDE SEQUENCE [LARGE SCALE GENOMIC DNA]</scope>
    <source>
        <strain evidence="5">UK7</strain>
    </source>
</reference>
<organism evidence="4 5">
    <name type="scientific">Rhynchosporium graminicola</name>
    <dbReference type="NCBI Taxonomy" id="2792576"/>
    <lineage>
        <taxon>Eukaryota</taxon>
        <taxon>Fungi</taxon>
        <taxon>Dikarya</taxon>
        <taxon>Ascomycota</taxon>
        <taxon>Pezizomycotina</taxon>
        <taxon>Leotiomycetes</taxon>
        <taxon>Helotiales</taxon>
        <taxon>Ploettnerulaceae</taxon>
        <taxon>Rhynchosporium</taxon>
    </lineage>
</organism>
<evidence type="ECO:0000256" key="2">
    <source>
        <dbReference type="SAM" id="MobiDB-lite"/>
    </source>
</evidence>
<comment type="similarity">
    <text evidence="1">Belongs to the glycosyl hydrolase 3 family.</text>
</comment>
<dbReference type="Pfam" id="PF13508">
    <property type="entry name" value="Acetyltransf_7"/>
    <property type="match status" value="1"/>
</dbReference>
<dbReference type="GO" id="GO:0009254">
    <property type="term" value="P:peptidoglycan turnover"/>
    <property type="evidence" value="ECO:0007669"/>
    <property type="project" value="TreeGrafter"/>
</dbReference>
<dbReference type="Gene3D" id="3.20.20.300">
    <property type="entry name" value="Glycoside hydrolase, family 3, N-terminal domain"/>
    <property type="match status" value="1"/>
</dbReference>
<dbReference type="Proteomes" id="UP000178129">
    <property type="component" value="Unassembled WGS sequence"/>
</dbReference>
<dbReference type="Gene3D" id="3.40.630.30">
    <property type="match status" value="2"/>
</dbReference>
<dbReference type="PANTHER" id="PTHR30480:SF16">
    <property type="entry name" value="GLYCOSIDE HYDROLASE FAMILY 3 DOMAIN PROTEIN"/>
    <property type="match status" value="1"/>
</dbReference>
<dbReference type="CDD" id="cd04301">
    <property type="entry name" value="NAT_SF"/>
    <property type="match status" value="2"/>
</dbReference>
<dbReference type="GO" id="GO:0005975">
    <property type="term" value="P:carbohydrate metabolic process"/>
    <property type="evidence" value="ECO:0007669"/>
    <property type="project" value="InterPro"/>
</dbReference>
<dbReference type="InterPro" id="IPR000182">
    <property type="entry name" value="GNAT_dom"/>
</dbReference>
<dbReference type="InterPro" id="IPR050226">
    <property type="entry name" value="NagZ_Beta-hexosaminidase"/>
</dbReference>
<dbReference type="PROSITE" id="PS51186">
    <property type="entry name" value="GNAT"/>
    <property type="match status" value="1"/>
</dbReference>
<dbReference type="InterPro" id="IPR016181">
    <property type="entry name" value="Acyl_CoA_acyltransferase"/>
</dbReference>
<feature type="region of interest" description="Disordered" evidence="2">
    <location>
        <begin position="116"/>
        <end position="136"/>
    </location>
</feature>